<proteinExistence type="predicted"/>
<dbReference type="Proteomes" id="UP000326857">
    <property type="component" value="Unassembled WGS sequence"/>
</dbReference>
<dbReference type="EMBL" id="CABVLI010000033">
    <property type="protein sequence ID" value="VVT08983.1"/>
    <property type="molecule type" value="Genomic_DNA"/>
</dbReference>
<organism evidence="1 2">
    <name type="scientific">Sphingomonas aurantiaca</name>
    <dbReference type="NCBI Taxonomy" id="185949"/>
    <lineage>
        <taxon>Bacteria</taxon>
        <taxon>Pseudomonadati</taxon>
        <taxon>Pseudomonadota</taxon>
        <taxon>Alphaproteobacteria</taxon>
        <taxon>Sphingomonadales</taxon>
        <taxon>Sphingomonadaceae</taxon>
        <taxon>Sphingomonas</taxon>
    </lineage>
</organism>
<protein>
    <submittedName>
        <fullName evidence="1">Uncharacterized protein</fullName>
    </submittedName>
</protein>
<gene>
    <name evidence="1" type="ORF">SPHINGO391_390254</name>
</gene>
<sequence length="224" mass="23806">MVDIAWPPDLMPYKVAFYLQSHVGGAESPITRTTKKYGLSAPRWVARLTFRGGYDGMPHLYEPGGFGPRLDSLLADLEGGLNVAVFHDFRRPMPLRPMMIRSSLVLDAADVGDTHITVRGFAPGAVALGLGDYVGGDGRPHIISHSRTIDAGGTVSGAGSIMADGSGAAIIGVRPHISALIPSGTFAQWPVTGRFELVSEDAGQNETEVGQATEYALDFTEKLV</sequence>
<name>A0A5E7YX15_9SPHN</name>
<dbReference type="RefSeq" id="WP_151990472.1">
    <property type="nucleotide sequence ID" value="NZ_LR701528.1"/>
</dbReference>
<evidence type="ECO:0000313" key="1">
    <source>
        <dbReference type="EMBL" id="VVT08983.1"/>
    </source>
</evidence>
<evidence type="ECO:0000313" key="2">
    <source>
        <dbReference type="Proteomes" id="UP000326857"/>
    </source>
</evidence>
<accession>A0A5E7YX15</accession>
<reference evidence="1 2" key="1">
    <citation type="submission" date="2019-09" db="EMBL/GenBank/DDBJ databases">
        <authorList>
            <person name="Dittami M. S."/>
        </authorList>
    </citation>
    <scope>NUCLEOTIDE SEQUENCE [LARGE SCALE GENOMIC DNA]</scope>
    <source>
        <strain evidence="1">SPHINGO391</strain>
    </source>
</reference>
<dbReference type="AlphaFoldDB" id="A0A5E7YX15"/>